<protein>
    <submittedName>
        <fullName evidence="2">Amidohydrolase family protein</fullName>
    </submittedName>
</protein>
<comment type="caution">
    <text evidence="2">The sequence shown here is derived from an EMBL/GenBank/DDBJ whole genome shotgun (WGS) entry which is preliminary data.</text>
</comment>
<dbReference type="InterPro" id="IPR032466">
    <property type="entry name" value="Metal_Hydrolase"/>
</dbReference>
<name>A0ABR7W0E3_9FLAO</name>
<reference evidence="2 3" key="1">
    <citation type="submission" date="2020-07" db="EMBL/GenBank/DDBJ databases">
        <title>The draft genome sequence of Maribacter polysiphoniae KCTC 22021.</title>
        <authorList>
            <person name="Mu L."/>
        </authorList>
    </citation>
    <scope>NUCLEOTIDE SEQUENCE [LARGE SCALE GENOMIC DNA]</scope>
    <source>
        <strain evidence="2 3">KCTC 22021</strain>
    </source>
</reference>
<gene>
    <name evidence="2" type="ORF">HZY62_13745</name>
</gene>
<dbReference type="SUPFAM" id="SSF51556">
    <property type="entry name" value="Metallo-dependent hydrolases"/>
    <property type="match status" value="1"/>
</dbReference>
<feature type="domain" description="Amidohydrolase-related" evidence="1">
    <location>
        <begin position="104"/>
        <end position="345"/>
    </location>
</feature>
<proteinExistence type="predicted"/>
<dbReference type="InterPro" id="IPR006680">
    <property type="entry name" value="Amidohydro-rel"/>
</dbReference>
<evidence type="ECO:0000313" key="2">
    <source>
        <dbReference type="EMBL" id="MBD1261663.1"/>
    </source>
</evidence>
<evidence type="ECO:0000313" key="3">
    <source>
        <dbReference type="Proteomes" id="UP000651837"/>
    </source>
</evidence>
<accession>A0ABR7W0E3</accession>
<dbReference type="EMBL" id="JACWLN010000006">
    <property type="protein sequence ID" value="MBD1261663.1"/>
    <property type="molecule type" value="Genomic_DNA"/>
</dbReference>
<dbReference type="Gene3D" id="3.20.20.140">
    <property type="entry name" value="Metal-dependent hydrolases"/>
    <property type="match status" value="1"/>
</dbReference>
<evidence type="ECO:0000259" key="1">
    <source>
        <dbReference type="Pfam" id="PF04909"/>
    </source>
</evidence>
<organism evidence="2 3">
    <name type="scientific">Maribacter polysiphoniae</name>
    <dbReference type="NCBI Taxonomy" id="429344"/>
    <lineage>
        <taxon>Bacteria</taxon>
        <taxon>Pseudomonadati</taxon>
        <taxon>Bacteroidota</taxon>
        <taxon>Flavobacteriia</taxon>
        <taxon>Flavobacteriales</taxon>
        <taxon>Flavobacteriaceae</taxon>
        <taxon>Maribacter</taxon>
    </lineage>
</organism>
<keyword evidence="3" id="KW-1185">Reference proteome</keyword>
<sequence>MIRNLKITQFLLLTWMVCSYSCGKKAPRFEDFPKIDAHVHIETADPAVIEFAKKENFKFITLCTGADNQEFIDGQLHPAQAQKTHFPKDFAYTTTFSMEGFDQPGWLEGVIKRLGEDFDQGAIGIKVYKDIGMTFRDSLGNFIMIDDQRFDPIFEYIEKQGKIVVGHLGEPKNCWLPIDSMTVKGDRAYYSTNPQYHMYKHPEYPSYDEQIAARDRRLAKNPNLKFIGAHLGSLEWSVDELAKRLDKYPNFAVDMAARVCHLQIQDSKKVRDFILKYQDRLMYATDFTITNDDNYQDVITEIKEEWHSDWDYFSTDNVMGNSRNDDKFKGLALDETVLGKIYYKNVFHWFPGIFE</sequence>
<dbReference type="RefSeq" id="WP_170117860.1">
    <property type="nucleotide sequence ID" value="NZ_JACWLN010000006.1"/>
</dbReference>
<dbReference type="Proteomes" id="UP000651837">
    <property type="component" value="Unassembled WGS sequence"/>
</dbReference>
<dbReference type="Pfam" id="PF04909">
    <property type="entry name" value="Amidohydro_2"/>
    <property type="match status" value="1"/>
</dbReference>